<evidence type="ECO:0000256" key="5">
    <source>
        <dbReference type="ARBA" id="ARBA00022777"/>
    </source>
</evidence>
<evidence type="ECO:0000313" key="10">
    <source>
        <dbReference type="EMBL" id="RMY40072.1"/>
    </source>
</evidence>
<comment type="catalytic activity">
    <reaction evidence="7">
        <text>L-threonyl-[protein] + ATP = O-phospho-L-threonyl-[protein] + ADP + H(+)</text>
        <dbReference type="Rhea" id="RHEA:46608"/>
        <dbReference type="Rhea" id="RHEA-COMP:11060"/>
        <dbReference type="Rhea" id="RHEA-COMP:11605"/>
        <dbReference type="ChEBI" id="CHEBI:15378"/>
        <dbReference type="ChEBI" id="CHEBI:30013"/>
        <dbReference type="ChEBI" id="CHEBI:30616"/>
        <dbReference type="ChEBI" id="CHEBI:61977"/>
        <dbReference type="ChEBI" id="CHEBI:456216"/>
        <dbReference type="EC" id="2.7.11.1"/>
    </reaction>
</comment>
<keyword evidence="2" id="KW-0723">Serine/threonine-protein kinase</keyword>
<dbReference type="GO" id="GO:0005524">
    <property type="term" value="F:ATP binding"/>
    <property type="evidence" value="ECO:0007669"/>
    <property type="project" value="UniProtKB-KW"/>
</dbReference>
<dbReference type="Pfam" id="PF00069">
    <property type="entry name" value="Pkinase"/>
    <property type="match status" value="1"/>
</dbReference>
<dbReference type="InterPro" id="IPR011009">
    <property type="entry name" value="Kinase-like_dom_sf"/>
</dbReference>
<organism evidence="10 11">
    <name type="scientific">Hortaea werneckii</name>
    <name type="common">Black yeast</name>
    <name type="synonym">Cladosporium werneckii</name>
    <dbReference type="NCBI Taxonomy" id="91943"/>
    <lineage>
        <taxon>Eukaryota</taxon>
        <taxon>Fungi</taxon>
        <taxon>Dikarya</taxon>
        <taxon>Ascomycota</taxon>
        <taxon>Pezizomycotina</taxon>
        <taxon>Dothideomycetes</taxon>
        <taxon>Dothideomycetidae</taxon>
        <taxon>Mycosphaerellales</taxon>
        <taxon>Teratosphaeriaceae</taxon>
        <taxon>Hortaea</taxon>
    </lineage>
</organism>
<keyword evidence="3" id="KW-0808">Transferase</keyword>
<keyword evidence="5" id="KW-0418">Kinase</keyword>
<dbReference type="OrthoDB" id="4062651at2759"/>
<evidence type="ECO:0000256" key="2">
    <source>
        <dbReference type="ARBA" id="ARBA00022527"/>
    </source>
</evidence>
<evidence type="ECO:0000256" key="1">
    <source>
        <dbReference type="ARBA" id="ARBA00012513"/>
    </source>
</evidence>
<dbReference type="PROSITE" id="PS50011">
    <property type="entry name" value="PROTEIN_KINASE_DOM"/>
    <property type="match status" value="1"/>
</dbReference>
<dbReference type="Gene3D" id="1.10.510.10">
    <property type="entry name" value="Transferase(Phosphotransferase) domain 1"/>
    <property type="match status" value="1"/>
</dbReference>
<evidence type="ECO:0000256" key="7">
    <source>
        <dbReference type="ARBA" id="ARBA00047899"/>
    </source>
</evidence>
<gene>
    <name evidence="10" type="ORF">D0865_12659</name>
</gene>
<evidence type="ECO:0000259" key="9">
    <source>
        <dbReference type="PROSITE" id="PS50011"/>
    </source>
</evidence>
<sequence>MQDIRQANALRHEHVANLWASYTSEDAGYILSDFVGEHTLSTFIDHRTPMQFMRIPVAQRPALLLEWIHCLSDALASLHHRGTAHAAIRPSNILIDHDNHIAFADVGALRTFQRGKKPQKTETYDYAAPESQVSKAPIVVPSSPPAAKDELEHERLFDRPAYWQQHPEQQLMPYRAHQPANLSTLHGQGSLK</sequence>
<dbReference type="SUPFAM" id="SSF56112">
    <property type="entry name" value="Protein kinase-like (PK-like)"/>
    <property type="match status" value="1"/>
</dbReference>
<evidence type="ECO:0000256" key="8">
    <source>
        <dbReference type="ARBA" id="ARBA00048679"/>
    </source>
</evidence>
<name>A0A3M7BJT3_HORWE</name>
<dbReference type="InterPro" id="IPR050236">
    <property type="entry name" value="Ser_Thr_kinase_AGC"/>
</dbReference>
<keyword evidence="6" id="KW-0067">ATP-binding</keyword>
<feature type="domain" description="Protein kinase" evidence="9">
    <location>
        <begin position="1"/>
        <end position="192"/>
    </location>
</feature>
<dbReference type="GO" id="GO:0004674">
    <property type="term" value="F:protein serine/threonine kinase activity"/>
    <property type="evidence" value="ECO:0007669"/>
    <property type="project" value="UniProtKB-KW"/>
</dbReference>
<accession>A0A3M7BJT3</accession>
<comment type="catalytic activity">
    <reaction evidence="8">
        <text>L-seryl-[protein] + ATP = O-phospho-L-seryl-[protein] + ADP + H(+)</text>
        <dbReference type="Rhea" id="RHEA:17989"/>
        <dbReference type="Rhea" id="RHEA-COMP:9863"/>
        <dbReference type="Rhea" id="RHEA-COMP:11604"/>
        <dbReference type="ChEBI" id="CHEBI:15378"/>
        <dbReference type="ChEBI" id="CHEBI:29999"/>
        <dbReference type="ChEBI" id="CHEBI:30616"/>
        <dbReference type="ChEBI" id="CHEBI:83421"/>
        <dbReference type="ChEBI" id="CHEBI:456216"/>
        <dbReference type="EC" id="2.7.11.1"/>
    </reaction>
</comment>
<protein>
    <recommendedName>
        <fullName evidence="1">non-specific serine/threonine protein kinase</fullName>
        <ecNumber evidence="1">2.7.11.1</ecNumber>
    </recommendedName>
</protein>
<dbReference type="PANTHER" id="PTHR24356:SF1">
    <property type="entry name" value="SERINE_THREONINE-PROTEIN KINASE GREATWALL"/>
    <property type="match status" value="1"/>
</dbReference>
<proteinExistence type="predicted"/>
<reference evidence="10 11" key="1">
    <citation type="journal article" date="2018" name="BMC Genomics">
        <title>Genomic evidence for intraspecific hybridization in a clonal and extremely halotolerant yeast.</title>
        <authorList>
            <person name="Gostincar C."/>
            <person name="Stajich J.E."/>
            <person name="Zupancic J."/>
            <person name="Zalar P."/>
            <person name="Gunde-Cimerman N."/>
        </authorList>
    </citation>
    <scope>NUCLEOTIDE SEQUENCE [LARGE SCALE GENOMIC DNA]</scope>
    <source>
        <strain evidence="10 11">EXF-151</strain>
    </source>
</reference>
<dbReference type="EC" id="2.7.11.1" evidence="1"/>
<comment type="caution">
    <text evidence="10">The sequence shown here is derived from an EMBL/GenBank/DDBJ whole genome shotgun (WGS) entry which is preliminary data.</text>
</comment>
<dbReference type="Proteomes" id="UP000270230">
    <property type="component" value="Unassembled WGS sequence"/>
</dbReference>
<dbReference type="InterPro" id="IPR000719">
    <property type="entry name" value="Prot_kinase_dom"/>
</dbReference>
<evidence type="ECO:0000313" key="11">
    <source>
        <dbReference type="Proteomes" id="UP000270230"/>
    </source>
</evidence>
<evidence type="ECO:0000256" key="3">
    <source>
        <dbReference type="ARBA" id="ARBA00022679"/>
    </source>
</evidence>
<dbReference type="AlphaFoldDB" id="A0A3M7BJT3"/>
<evidence type="ECO:0000256" key="6">
    <source>
        <dbReference type="ARBA" id="ARBA00022840"/>
    </source>
</evidence>
<evidence type="ECO:0000256" key="4">
    <source>
        <dbReference type="ARBA" id="ARBA00022741"/>
    </source>
</evidence>
<dbReference type="PANTHER" id="PTHR24356">
    <property type="entry name" value="SERINE/THREONINE-PROTEIN KINASE"/>
    <property type="match status" value="1"/>
</dbReference>
<dbReference type="EMBL" id="QWIN01001509">
    <property type="protein sequence ID" value="RMY40072.1"/>
    <property type="molecule type" value="Genomic_DNA"/>
</dbReference>
<keyword evidence="4" id="KW-0547">Nucleotide-binding</keyword>